<gene>
    <name evidence="6" type="ORF">FO013_15225</name>
</gene>
<evidence type="ECO:0000256" key="3">
    <source>
        <dbReference type="ARBA" id="ARBA00022679"/>
    </source>
</evidence>
<dbReference type="CDD" id="cd03801">
    <property type="entry name" value="GT4_PimA-like"/>
    <property type="match status" value="1"/>
</dbReference>
<dbReference type="InterPro" id="IPR028098">
    <property type="entry name" value="Glyco_trans_4-like_N"/>
</dbReference>
<evidence type="ECO:0000259" key="4">
    <source>
        <dbReference type="Pfam" id="PF00534"/>
    </source>
</evidence>
<dbReference type="AlphaFoldDB" id="A0A556C9M3"/>
<dbReference type="GO" id="GO:0016757">
    <property type="term" value="F:glycosyltransferase activity"/>
    <property type="evidence" value="ECO:0007669"/>
    <property type="project" value="UniProtKB-KW"/>
</dbReference>
<dbReference type="GO" id="GO:1901137">
    <property type="term" value="P:carbohydrate derivative biosynthetic process"/>
    <property type="evidence" value="ECO:0007669"/>
    <property type="project" value="UniProtKB-ARBA"/>
</dbReference>
<dbReference type="RefSeq" id="WP_143923413.1">
    <property type="nucleotide sequence ID" value="NZ_VLTK01000009.1"/>
</dbReference>
<dbReference type="PROSITE" id="PS51257">
    <property type="entry name" value="PROKAR_LIPOPROTEIN"/>
    <property type="match status" value="1"/>
</dbReference>
<dbReference type="InterPro" id="IPR050194">
    <property type="entry name" value="Glycosyltransferase_grp1"/>
</dbReference>
<dbReference type="Proteomes" id="UP000316406">
    <property type="component" value="Unassembled WGS sequence"/>
</dbReference>
<keyword evidence="3 6" id="KW-0808">Transferase</keyword>
<evidence type="ECO:0000313" key="6">
    <source>
        <dbReference type="EMBL" id="TSI14101.1"/>
    </source>
</evidence>
<feature type="domain" description="Glycosyltransferase subfamily 4-like N-terminal" evidence="5">
    <location>
        <begin position="23"/>
        <end position="181"/>
    </location>
</feature>
<dbReference type="PANTHER" id="PTHR45947">
    <property type="entry name" value="SULFOQUINOVOSYL TRANSFERASE SQD2"/>
    <property type="match status" value="1"/>
</dbReference>
<evidence type="ECO:0000256" key="1">
    <source>
        <dbReference type="ARBA" id="ARBA00021292"/>
    </source>
</evidence>
<evidence type="ECO:0000256" key="2">
    <source>
        <dbReference type="ARBA" id="ARBA00022676"/>
    </source>
</evidence>
<sequence>MKILYVFSIYLPLTGGCQDPIDQAAPYMTSRGHEIHVLTKRWPQGLPDTEDINGVTVHRVDSAILADELERMAHDVKQIVREVQPDAIHVIGLRRPLPFFALLAARWLGVPVVMTVGGWDVPDPDDPEPGKVWTSGKHLIRNAMLQADQVNAASNDLTRLVRLEFPELGDIPVMRVGIDTQLFAEATPTPWPRPYVLSLRRLEDSKQVDHVIRAFAEPAIKDHDVDLLVVGDGQQAGTLRRLARDLGLEERVHFLGEVDIQQAASLMKGAALTAVVSRAEGGGLVNVEAQAAGTPVLATRVGGITEYLGGDKGAYFIDDTSPAPLAEGIRRCLTDSALRTSLITYGRQHAEVFETRHLVEGYVDVYRSLEPVARSRGFEPWSKLTADLWDIFRGTDGAQLHSGQHELTARPAELDGLGASANRWWYTRAEIFGQKDWPEFEAHALRQLRDEYGDEVVEGLLAEAAEWGRIDASALSVYAESVREEADAS</sequence>
<proteinExistence type="predicted"/>
<dbReference type="Gene3D" id="3.40.50.2000">
    <property type="entry name" value="Glycogen Phosphorylase B"/>
    <property type="match status" value="2"/>
</dbReference>
<dbReference type="Pfam" id="PF00534">
    <property type="entry name" value="Glycos_transf_1"/>
    <property type="match status" value="1"/>
</dbReference>
<feature type="domain" description="Glycosyl transferase family 1" evidence="4">
    <location>
        <begin position="192"/>
        <end position="348"/>
    </location>
</feature>
<evidence type="ECO:0000313" key="7">
    <source>
        <dbReference type="Proteomes" id="UP000316406"/>
    </source>
</evidence>
<dbReference type="InterPro" id="IPR001296">
    <property type="entry name" value="Glyco_trans_1"/>
</dbReference>
<dbReference type="SUPFAM" id="SSF53756">
    <property type="entry name" value="UDP-Glycosyltransferase/glycogen phosphorylase"/>
    <property type="match status" value="1"/>
</dbReference>
<comment type="caution">
    <text evidence="6">The sequence shown here is derived from an EMBL/GenBank/DDBJ whole genome shotgun (WGS) entry which is preliminary data.</text>
</comment>
<dbReference type="PANTHER" id="PTHR45947:SF3">
    <property type="entry name" value="SULFOQUINOVOSYL TRANSFERASE SQD2"/>
    <property type="match status" value="1"/>
</dbReference>
<name>A0A556C9M3_BREAU</name>
<accession>A0A556C9M3</accession>
<keyword evidence="7" id="KW-1185">Reference proteome</keyword>
<keyword evidence="2" id="KW-0328">Glycosyltransferase</keyword>
<protein>
    <recommendedName>
        <fullName evidence="1">D-inositol 3-phosphate glycosyltransferase</fullName>
    </recommendedName>
</protein>
<evidence type="ECO:0000259" key="5">
    <source>
        <dbReference type="Pfam" id="PF13439"/>
    </source>
</evidence>
<organism evidence="6 7">
    <name type="scientific">Brevibacterium aurantiacum</name>
    <dbReference type="NCBI Taxonomy" id="273384"/>
    <lineage>
        <taxon>Bacteria</taxon>
        <taxon>Bacillati</taxon>
        <taxon>Actinomycetota</taxon>
        <taxon>Actinomycetes</taxon>
        <taxon>Micrococcales</taxon>
        <taxon>Brevibacteriaceae</taxon>
        <taxon>Brevibacterium</taxon>
    </lineage>
</organism>
<dbReference type="EMBL" id="VLTK01000009">
    <property type="protein sequence ID" value="TSI14101.1"/>
    <property type="molecule type" value="Genomic_DNA"/>
</dbReference>
<dbReference type="Pfam" id="PF13439">
    <property type="entry name" value="Glyco_transf_4"/>
    <property type="match status" value="1"/>
</dbReference>
<reference evidence="6 7" key="1">
    <citation type="submission" date="2019-07" db="EMBL/GenBank/DDBJ databases">
        <title>Draft genome sequence of Brevibacterium aurantiacum XU54 isolated from Xinjiang China.</title>
        <authorList>
            <person name="Xu X."/>
        </authorList>
    </citation>
    <scope>NUCLEOTIDE SEQUENCE [LARGE SCALE GENOMIC DNA]</scope>
    <source>
        <strain evidence="6 7">XU54</strain>
    </source>
</reference>
<dbReference type="OrthoDB" id="506201at2"/>